<dbReference type="SMART" id="SM01092">
    <property type="entry name" value="CO_deh_flav_C"/>
    <property type="match status" value="1"/>
</dbReference>
<dbReference type="Gene3D" id="3.30.390.50">
    <property type="entry name" value="CO dehydrogenase flavoprotein, C-terminal domain"/>
    <property type="match status" value="1"/>
</dbReference>
<evidence type="ECO:0000313" key="9">
    <source>
        <dbReference type="Proteomes" id="UP000076625"/>
    </source>
</evidence>
<evidence type="ECO:0000256" key="4">
    <source>
        <dbReference type="ARBA" id="ARBA00023002"/>
    </source>
</evidence>
<dbReference type="GO" id="GO:0004854">
    <property type="term" value="F:xanthine dehydrogenase activity"/>
    <property type="evidence" value="ECO:0007669"/>
    <property type="project" value="InterPro"/>
</dbReference>
<dbReference type="InterPro" id="IPR036884">
    <property type="entry name" value="2Fe-2S-bd_dom_sf"/>
</dbReference>
<keyword evidence="2" id="KW-0479">Metal-binding</keyword>
<feature type="domain" description="FAD-binding PCMH-type" evidence="7">
    <location>
        <begin position="193"/>
        <end position="366"/>
    </location>
</feature>
<dbReference type="InterPro" id="IPR016167">
    <property type="entry name" value="FAD-bd_PCMH_sub1"/>
</dbReference>
<dbReference type="GO" id="GO:0005506">
    <property type="term" value="F:iron ion binding"/>
    <property type="evidence" value="ECO:0007669"/>
    <property type="project" value="InterPro"/>
</dbReference>
<dbReference type="InterPro" id="IPR016166">
    <property type="entry name" value="FAD-bd_PCMH"/>
</dbReference>
<accession>A0A161SHH5</accession>
<keyword evidence="5" id="KW-0408">Iron</keyword>
<protein>
    <submittedName>
        <fullName evidence="8">FAD-binding molybdopterin dehydrogenase</fullName>
    </submittedName>
</protein>
<evidence type="ECO:0000256" key="1">
    <source>
        <dbReference type="ARBA" id="ARBA00022630"/>
    </source>
</evidence>
<dbReference type="SUPFAM" id="SSF56176">
    <property type="entry name" value="FAD-binding/transporter-associated domain-like"/>
    <property type="match status" value="1"/>
</dbReference>
<keyword evidence="9" id="KW-1185">Reference proteome</keyword>
<dbReference type="Proteomes" id="UP000076625">
    <property type="component" value="Unassembled WGS sequence"/>
</dbReference>
<dbReference type="Gene3D" id="3.30.43.10">
    <property type="entry name" value="Uridine Diphospho-n-acetylenolpyruvylglucosamine Reductase, domain 2"/>
    <property type="match status" value="1"/>
</dbReference>
<dbReference type="Pfam" id="PF01799">
    <property type="entry name" value="Fer2_2"/>
    <property type="match status" value="1"/>
</dbReference>
<proteinExistence type="predicted"/>
<dbReference type="Gene3D" id="3.30.465.10">
    <property type="match status" value="1"/>
</dbReference>
<evidence type="ECO:0000313" key="8">
    <source>
        <dbReference type="EMBL" id="KZE33200.1"/>
    </source>
</evidence>
<dbReference type="Gene3D" id="1.10.150.120">
    <property type="entry name" value="[2Fe-2S]-binding domain"/>
    <property type="match status" value="1"/>
</dbReference>
<dbReference type="InterPro" id="IPR014307">
    <property type="entry name" value="Xanthine_DH_ssu"/>
</dbReference>
<gene>
    <name evidence="8" type="ORF">AVW16_09365</name>
</gene>
<dbReference type="GO" id="GO:0051537">
    <property type="term" value="F:2 iron, 2 sulfur cluster binding"/>
    <property type="evidence" value="ECO:0007669"/>
    <property type="project" value="InterPro"/>
</dbReference>
<dbReference type="PROSITE" id="PS51085">
    <property type="entry name" value="2FE2S_FER_2"/>
    <property type="match status" value="1"/>
</dbReference>
<dbReference type="PIRSF" id="PIRSF036557">
    <property type="entry name" value="XdhA_RC"/>
    <property type="match status" value="1"/>
</dbReference>
<dbReference type="InterPro" id="IPR036318">
    <property type="entry name" value="FAD-bd_PCMH-like_sf"/>
</dbReference>
<dbReference type="InterPro" id="IPR001041">
    <property type="entry name" value="2Fe-2S_ferredoxin-type"/>
</dbReference>
<dbReference type="InterPro" id="IPR016169">
    <property type="entry name" value="FAD-bd_PCMH_sub2"/>
</dbReference>
<comment type="caution">
    <text evidence="8">The sequence shown here is derived from an EMBL/GenBank/DDBJ whole genome shotgun (WGS) entry which is preliminary data.</text>
</comment>
<evidence type="ECO:0000256" key="5">
    <source>
        <dbReference type="ARBA" id="ARBA00023004"/>
    </source>
</evidence>
<dbReference type="Pfam" id="PF03450">
    <property type="entry name" value="CO_deh_flav_C"/>
    <property type="match status" value="1"/>
</dbReference>
<dbReference type="InterPro" id="IPR006058">
    <property type="entry name" value="2Fe2S_fd_BS"/>
</dbReference>
<dbReference type="SUPFAM" id="SSF55447">
    <property type="entry name" value="CO dehydrogenase flavoprotein C-terminal domain-like"/>
    <property type="match status" value="1"/>
</dbReference>
<dbReference type="GO" id="GO:0071949">
    <property type="term" value="F:FAD binding"/>
    <property type="evidence" value="ECO:0007669"/>
    <property type="project" value="InterPro"/>
</dbReference>
<dbReference type="OrthoDB" id="9179439at2"/>
<dbReference type="InterPro" id="IPR002888">
    <property type="entry name" value="2Fe-2S-bd"/>
</dbReference>
<dbReference type="SUPFAM" id="SSF54292">
    <property type="entry name" value="2Fe-2S ferredoxin-like"/>
    <property type="match status" value="1"/>
</dbReference>
<dbReference type="InterPro" id="IPR002346">
    <property type="entry name" value="Mopterin_DH_FAD-bd"/>
</dbReference>
<dbReference type="SUPFAM" id="SSF47741">
    <property type="entry name" value="CO dehydrogenase ISP C-domain like"/>
    <property type="match status" value="1"/>
</dbReference>
<dbReference type="InterPro" id="IPR012675">
    <property type="entry name" value="Beta-grasp_dom_sf"/>
</dbReference>
<dbReference type="AlphaFoldDB" id="A0A161SHH5"/>
<dbReference type="Pfam" id="PF00111">
    <property type="entry name" value="Fer2"/>
    <property type="match status" value="1"/>
</dbReference>
<evidence type="ECO:0000256" key="3">
    <source>
        <dbReference type="ARBA" id="ARBA00022827"/>
    </source>
</evidence>
<dbReference type="InterPro" id="IPR036683">
    <property type="entry name" value="CO_DH_flav_C_dom_sf"/>
</dbReference>
<dbReference type="InterPro" id="IPR036010">
    <property type="entry name" value="2Fe-2S_ferredoxin-like_sf"/>
</dbReference>
<sequence>MGNRRTVRFLLNGELREVVPTSPTQSLLNYLREEERATGTKEGCAEGDCGACTVTEAELTETGEVRFRAINACIRFLPTFDGRAIWTVEGVANPDGSLHPAQQAMIDNHGSQCGFCTPGFVMSMYTMYQNGETKPSRERVLDCLSGNLCRCTGYRPIVEAAMKMGDYPEARTCGDTLAERLKAIRPEGTLEVETAAGNRYYAPATVEELAALYEANPDAVILAGGTDVGLWVTKHLMDLKTVIYIGGIQDLKKIEQRDGAIEIGAAVLLNDAFPVVVEQYPEMEELWKRFSSTPIRNSGTFVGNLANGSPIGDNPPPMIAVGARVVLRKGDRRREMPLEDLYLAYRKQARDAGEFVESVRVPLRRESVKFAVYKLSKRYDQDISAVCAAFALDIENGRVKDARIAYGGMAATPKRASHAEAALNGAPWDEASVQKAMSAMEQDYQPMTDMRATSEYRMTTAKNLVYRFFVETTSGQELSLYAANN</sequence>
<reference evidence="9" key="1">
    <citation type="submission" date="2016-01" db="EMBL/GenBank/DDBJ databases">
        <title>Draft genome of Chromobacterium sp. F49.</title>
        <authorList>
            <person name="Hong K.W."/>
        </authorList>
    </citation>
    <scope>NUCLEOTIDE SEQUENCE [LARGE SCALE GENOMIC DNA]</scope>
    <source>
        <strain evidence="9">CN10</strain>
    </source>
</reference>
<dbReference type="STRING" id="1452487.AVW16_09365"/>
<dbReference type="InterPro" id="IPR005107">
    <property type="entry name" value="CO_DH_flav_C"/>
</dbReference>
<evidence type="ECO:0000259" key="6">
    <source>
        <dbReference type="PROSITE" id="PS51085"/>
    </source>
</evidence>
<organism evidence="8 9">
    <name type="scientific">Crenobacter luteus</name>
    <dbReference type="NCBI Taxonomy" id="1452487"/>
    <lineage>
        <taxon>Bacteria</taxon>
        <taxon>Pseudomonadati</taxon>
        <taxon>Pseudomonadota</taxon>
        <taxon>Betaproteobacteria</taxon>
        <taxon>Neisseriales</taxon>
        <taxon>Neisseriaceae</taxon>
        <taxon>Crenobacter</taxon>
    </lineage>
</organism>
<keyword evidence="3" id="KW-0274">FAD</keyword>
<evidence type="ECO:0000256" key="2">
    <source>
        <dbReference type="ARBA" id="ARBA00022723"/>
    </source>
</evidence>
<dbReference type="PROSITE" id="PS00197">
    <property type="entry name" value="2FE2S_FER_1"/>
    <property type="match status" value="1"/>
</dbReference>
<dbReference type="PANTHER" id="PTHR45444:SF3">
    <property type="entry name" value="XANTHINE DEHYDROGENASE"/>
    <property type="match status" value="1"/>
</dbReference>
<dbReference type="EMBL" id="LQQU01000016">
    <property type="protein sequence ID" value="KZE33200.1"/>
    <property type="molecule type" value="Genomic_DNA"/>
</dbReference>
<name>A0A161SHH5_9NEIS</name>
<evidence type="ECO:0000259" key="7">
    <source>
        <dbReference type="PROSITE" id="PS51387"/>
    </source>
</evidence>
<dbReference type="Gene3D" id="3.10.20.30">
    <property type="match status" value="1"/>
</dbReference>
<dbReference type="NCBIfam" id="TIGR02963">
    <property type="entry name" value="xanthine_xdhA"/>
    <property type="match status" value="1"/>
</dbReference>
<feature type="domain" description="2Fe-2S ferredoxin-type" evidence="6">
    <location>
        <begin position="5"/>
        <end position="91"/>
    </location>
</feature>
<dbReference type="RefSeq" id="WP_066611353.1">
    <property type="nucleotide sequence ID" value="NZ_LQQU01000016.1"/>
</dbReference>
<keyword evidence="4" id="KW-0560">Oxidoreductase</keyword>
<dbReference type="CDD" id="cd00207">
    <property type="entry name" value="fer2"/>
    <property type="match status" value="1"/>
</dbReference>
<keyword evidence="1" id="KW-0285">Flavoprotein</keyword>
<dbReference type="PROSITE" id="PS51387">
    <property type="entry name" value="FAD_PCMH"/>
    <property type="match status" value="1"/>
</dbReference>
<dbReference type="PANTHER" id="PTHR45444">
    <property type="entry name" value="XANTHINE DEHYDROGENASE"/>
    <property type="match status" value="1"/>
</dbReference>
<dbReference type="Pfam" id="PF00941">
    <property type="entry name" value="FAD_binding_5"/>
    <property type="match status" value="1"/>
</dbReference>
<dbReference type="InterPro" id="IPR016208">
    <property type="entry name" value="Ald_Oxase/xanthine_DH-like"/>
</dbReference>
<dbReference type="InterPro" id="IPR012175">
    <property type="entry name" value="Xanth_DH_ssu_bac"/>
</dbReference>